<feature type="domain" description="CMP/dCMP-type deaminase" evidence="1">
    <location>
        <begin position="1"/>
        <end position="110"/>
    </location>
</feature>
<evidence type="ECO:0000259" key="1">
    <source>
        <dbReference type="PROSITE" id="PS51747"/>
    </source>
</evidence>
<accession>A0A1I7TA30</accession>
<dbReference type="eggNOG" id="ENOG502TIKS">
    <property type="taxonomic scope" value="Eukaryota"/>
</dbReference>
<protein>
    <submittedName>
        <fullName evidence="3">CMP/dCMP-type deaminase domain-containing protein</fullName>
    </submittedName>
</protein>
<keyword evidence="2" id="KW-1185">Reference proteome</keyword>
<organism evidence="2 3">
    <name type="scientific">Caenorhabditis tropicalis</name>
    <dbReference type="NCBI Taxonomy" id="1561998"/>
    <lineage>
        <taxon>Eukaryota</taxon>
        <taxon>Metazoa</taxon>
        <taxon>Ecdysozoa</taxon>
        <taxon>Nematoda</taxon>
        <taxon>Chromadorea</taxon>
        <taxon>Rhabditida</taxon>
        <taxon>Rhabditina</taxon>
        <taxon>Rhabditomorpha</taxon>
        <taxon>Rhabditoidea</taxon>
        <taxon>Rhabditidae</taxon>
        <taxon>Peloderinae</taxon>
        <taxon>Caenorhabditis</taxon>
    </lineage>
</organism>
<reference evidence="3" key="1">
    <citation type="submission" date="2016-11" db="UniProtKB">
        <authorList>
            <consortium name="WormBaseParasite"/>
        </authorList>
    </citation>
    <scope>IDENTIFICATION</scope>
</reference>
<dbReference type="SUPFAM" id="SSF53927">
    <property type="entry name" value="Cytidine deaminase-like"/>
    <property type="match status" value="1"/>
</dbReference>
<dbReference type="InterPro" id="IPR002125">
    <property type="entry name" value="CMP_dCMP_dom"/>
</dbReference>
<name>A0A1I7TA30_9PELO</name>
<dbReference type="Gene3D" id="3.40.140.10">
    <property type="entry name" value="Cytidine Deaminase, domain 2"/>
    <property type="match status" value="1"/>
</dbReference>
<dbReference type="Pfam" id="PF00383">
    <property type="entry name" value="dCMP_cyt_deam_1"/>
    <property type="match status" value="1"/>
</dbReference>
<evidence type="ECO:0000313" key="2">
    <source>
        <dbReference type="Proteomes" id="UP000095282"/>
    </source>
</evidence>
<proteinExistence type="predicted"/>
<dbReference type="WBParaSite" id="Csp11.Scaffold561.g3904.t1">
    <property type="protein sequence ID" value="Csp11.Scaffold561.g3904.t1"/>
    <property type="gene ID" value="Csp11.Scaffold561.g3904"/>
</dbReference>
<evidence type="ECO:0000313" key="3">
    <source>
        <dbReference type="WBParaSite" id="Csp11.Scaffold561.g3904.t1"/>
    </source>
</evidence>
<dbReference type="GO" id="GO:0003824">
    <property type="term" value="F:catalytic activity"/>
    <property type="evidence" value="ECO:0007669"/>
    <property type="project" value="InterPro"/>
</dbReference>
<dbReference type="Proteomes" id="UP000095282">
    <property type="component" value="Unplaced"/>
</dbReference>
<dbReference type="PROSITE" id="PS51747">
    <property type="entry name" value="CYT_DCMP_DEAMINASES_2"/>
    <property type="match status" value="1"/>
</dbReference>
<sequence length="133" mass="15478">MYMAQTLSEMSTEQQPVGCYVVDRDHYQIVSGYSGEIRSVDDLCNCAIASAFQKLRTKSRCDRDGFIMYITAFPDCNFCLKRIIEMKITKIWYWSLPSKTENPNAEFNSFLEKGGIECQKYELTRIISIDFYN</sequence>
<dbReference type="InterPro" id="IPR016193">
    <property type="entry name" value="Cytidine_deaminase-like"/>
</dbReference>
<dbReference type="AlphaFoldDB" id="A0A1I7TA30"/>